<name>A0ABP8XYU9_9MICO</name>
<dbReference type="RefSeq" id="WP_172151589.1">
    <property type="nucleotide sequence ID" value="NZ_BAABID010000003.1"/>
</dbReference>
<dbReference type="InterPro" id="IPR005844">
    <property type="entry name" value="A-D-PHexomutase_a/b/a-I"/>
</dbReference>
<dbReference type="InterPro" id="IPR005845">
    <property type="entry name" value="A-D-PHexomutase_a/b/a-II"/>
</dbReference>
<dbReference type="PRINTS" id="PR00509">
    <property type="entry name" value="PGMPMM"/>
</dbReference>
<keyword evidence="6" id="KW-0413">Isomerase</keyword>
<dbReference type="Proteomes" id="UP001500956">
    <property type="component" value="Unassembled WGS sequence"/>
</dbReference>
<comment type="caution">
    <text evidence="12">The sequence shown here is derived from an EMBL/GenBank/DDBJ whole genome shotgun (WGS) entry which is preliminary data.</text>
</comment>
<evidence type="ECO:0000256" key="6">
    <source>
        <dbReference type="ARBA" id="ARBA00023235"/>
    </source>
</evidence>
<dbReference type="Pfam" id="PF02878">
    <property type="entry name" value="PGM_PMM_I"/>
    <property type="match status" value="1"/>
</dbReference>
<dbReference type="Pfam" id="PF00408">
    <property type="entry name" value="PGM_PMM_IV"/>
    <property type="match status" value="1"/>
</dbReference>
<comment type="cofactor">
    <cofactor evidence="1">
        <name>Mg(2+)</name>
        <dbReference type="ChEBI" id="CHEBI:18420"/>
    </cofactor>
</comment>
<dbReference type="PROSITE" id="PS00710">
    <property type="entry name" value="PGM_PMM"/>
    <property type="match status" value="1"/>
</dbReference>
<feature type="domain" description="Alpha-D-phosphohexomutase C-terminal" evidence="8">
    <location>
        <begin position="556"/>
        <end position="578"/>
    </location>
</feature>
<dbReference type="SUPFAM" id="SSF55957">
    <property type="entry name" value="Phosphoglucomutase, C-terminal domain"/>
    <property type="match status" value="1"/>
</dbReference>
<gene>
    <name evidence="12" type="ORF">GCM10023216_02390</name>
</gene>
<comment type="similarity">
    <text evidence="2">Belongs to the phosphohexose mutase family.</text>
</comment>
<dbReference type="Pfam" id="PF02879">
    <property type="entry name" value="PGM_PMM_II"/>
    <property type="match status" value="1"/>
</dbReference>
<dbReference type="CDD" id="cd05799">
    <property type="entry name" value="PGM2"/>
    <property type="match status" value="1"/>
</dbReference>
<feature type="domain" description="Alpha-D-phosphohexomutase alpha/beta/alpha" evidence="9">
    <location>
        <begin position="82"/>
        <end position="206"/>
    </location>
</feature>
<keyword evidence="5" id="KW-0460">Magnesium</keyword>
<dbReference type="Gene3D" id="3.40.120.10">
    <property type="entry name" value="Alpha-D-Glucose-1,6-Bisphosphate, subunit A, domain 3"/>
    <property type="match status" value="3"/>
</dbReference>
<evidence type="ECO:0000259" key="8">
    <source>
        <dbReference type="Pfam" id="PF00408"/>
    </source>
</evidence>
<dbReference type="Pfam" id="PF02880">
    <property type="entry name" value="PGM_PMM_III"/>
    <property type="match status" value="1"/>
</dbReference>
<evidence type="ECO:0000313" key="12">
    <source>
        <dbReference type="EMBL" id="GAA4717813.1"/>
    </source>
</evidence>
<dbReference type="PANTHER" id="PTHR45745">
    <property type="entry name" value="PHOSPHOMANNOMUTASE 45A"/>
    <property type="match status" value="1"/>
</dbReference>
<keyword evidence="13" id="KW-1185">Reference proteome</keyword>
<evidence type="ECO:0000256" key="5">
    <source>
        <dbReference type="ARBA" id="ARBA00022842"/>
    </source>
</evidence>
<feature type="region of interest" description="Disordered" evidence="7">
    <location>
        <begin position="1"/>
        <end position="28"/>
    </location>
</feature>
<dbReference type="InterPro" id="IPR036900">
    <property type="entry name" value="A-D-PHexomutase_C_sf"/>
</dbReference>
<dbReference type="Gene3D" id="3.30.310.50">
    <property type="entry name" value="Alpha-D-phosphohexomutase, C-terminal domain"/>
    <property type="match status" value="1"/>
</dbReference>
<evidence type="ECO:0000256" key="2">
    <source>
        <dbReference type="ARBA" id="ARBA00010231"/>
    </source>
</evidence>
<proteinExistence type="inferred from homology"/>
<evidence type="ECO:0000256" key="7">
    <source>
        <dbReference type="SAM" id="MobiDB-lite"/>
    </source>
</evidence>
<feature type="domain" description="Alpha-D-phosphohexomutase alpha/beta/alpha" evidence="10">
    <location>
        <begin position="251"/>
        <end position="351"/>
    </location>
</feature>
<evidence type="ECO:0000259" key="11">
    <source>
        <dbReference type="Pfam" id="PF02880"/>
    </source>
</evidence>
<dbReference type="InterPro" id="IPR016055">
    <property type="entry name" value="A-D-PHexomutase_a/b/a-I/II/III"/>
</dbReference>
<evidence type="ECO:0000259" key="9">
    <source>
        <dbReference type="Pfam" id="PF02878"/>
    </source>
</evidence>
<dbReference type="EMBL" id="BAABID010000003">
    <property type="protein sequence ID" value="GAA4717813.1"/>
    <property type="molecule type" value="Genomic_DNA"/>
</dbReference>
<dbReference type="InterPro" id="IPR016066">
    <property type="entry name" value="A-D-PHexomutase_CS"/>
</dbReference>
<evidence type="ECO:0000256" key="4">
    <source>
        <dbReference type="ARBA" id="ARBA00022723"/>
    </source>
</evidence>
<reference evidence="13" key="1">
    <citation type="journal article" date="2019" name="Int. J. Syst. Evol. Microbiol.">
        <title>The Global Catalogue of Microorganisms (GCM) 10K type strain sequencing project: providing services to taxonomists for standard genome sequencing and annotation.</title>
        <authorList>
            <consortium name="The Broad Institute Genomics Platform"/>
            <consortium name="The Broad Institute Genome Sequencing Center for Infectious Disease"/>
            <person name="Wu L."/>
            <person name="Ma J."/>
        </authorList>
    </citation>
    <scope>NUCLEOTIDE SEQUENCE [LARGE SCALE GENOMIC DNA]</scope>
    <source>
        <strain evidence="13">JCM 18063</strain>
    </source>
</reference>
<dbReference type="InterPro" id="IPR005846">
    <property type="entry name" value="A-D-PHexomutase_a/b/a-III"/>
</dbReference>
<feature type="domain" description="Alpha-D-phosphohexomutase alpha/beta/alpha" evidence="11">
    <location>
        <begin position="376"/>
        <end position="483"/>
    </location>
</feature>
<keyword evidence="4" id="KW-0479">Metal-binding</keyword>
<sequence>MATTDEPTADGTAPERAADLPPTPTTDLPTLLEQVERWIRHDVDDRDVDELTRLVDFATADEGRRHPRALAELQDRFAGTLQFGTAGLRGTMAGGPNRMNRAVVIRAAAGLGAHLIRTLGPGSGPRVVVGYDARHRSADFARDSAAVLAAAGCEVLMLPRPLPTPILAFAVRHLDADAGVMVTASHNPAADNGYKVYLGGRAETGPGQGAQIVPPHDALIAEAIADVGPADEVPRADGGWAELDLGVVEEYLRTLAPLRPADPGAASRLKVVTTSLHGVGGRLLARALADAGFTRVTPVEEQSYPDPDFPSVSFPNPEETGAMDLALGLAIEVGADLVIANDPDADRCAVAVLDTTQGTHQGVETARSSGWRMLHGDEVGMLLGTEAVARATGRPGATVASSVVSSRALARLAADAGVAHATTLTGFKWISRTEGLVFGYEEALGYCVDPEHVRDKDGISAAVLVAGLAARLAASGRTLVDALDDIARDHGLYVTDQLAGRFDDLRQIPETMSRLRSDPPSTLGGSPVTTVVDLADGYDGLPPTDGLLLLAEDHTRVIVRPSGTEPKVKCYLETVTDVARDASALEVGTARVAARERLVALKGELAGHLGL</sequence>
<dbReference type="SUPFAM" id="SSF53738">
    <property type="entry name" value="Phosphoglucomutase, first 3 domains"/>
    <property type="match status" value="3"/>
</dbReference>
<evidence type="ECO:0000313" key="13">
    <source>
        <dbReference type="Proteomes" id="UP001500956"/>
    </source>
</evidence>
<organism evidence="12 13">
    <name type="scientific">Isoptericola chiayiensis</name>
    <dbReference type="NCBI Taxonomy" id="579446"/>
    <lineage>
        <taxon>Bacteria</taxon>
        <taxon>Bacillati</taxon>
        <taxon>Actinomycetota</taxon>
        <taxon>Actinomycetes</taxon>
        <taxon>Micrococcales</taxon>
        <taxon>Promicromonosporaceae</taxon>
        <taxon>Isoptericola</taxon>
    </lineage>
</organism>
<keyword evidence="3" id="KW-0597">Phosphoprotein</keyword>
<evidence type="ECO:0000256" key="1">
    <source>
        <dbReference type="ARBA" id="ARBA00001946"/>
    </source>
</evidence>
<dbReference type="PANTHER" id="PTHR45745:SF1">
    <property type="entry name" value="PHOSPHOGLUCOMUTASE 2B-RELATED"/>
    <property type="match status" value="1"/>
</dbReference>
<dbReference type="InterPro" id="IPR005841">
    <property type="entry name" value="Alpha-D-phosphohexomutase_SF"/>
</dbReference>
<protein>
    <submittedName>
        <fullName evidence="12">Phospho-sugar mutase</fullName>
    </submittedName>
</protein>
<evidence type="ECO:0000259" key="10">
    <source>
        <dbReference type="Pfam" id="PF02879"/>
    </source>
</evidence>
<accession>A0ABP8XYU9</accession>
<dbReference type="InterPro" id="IPR005843">
    <property type="entry name" value="A-D-PHexomutase_C"/>
</dbReference>
<evidence type="ECO:0000256" key="3">
    <source>
        <dbReference type="ARBA" id="ARBA00022553"/>
    </source>
</evidence>